<organism evidence="2 3">
    <name type="scientific">Rousettus aegyptiacus</name>
    <name type="common">Egyptian fruit bat</name>
    <name type="synonym">Pteropus aegyptiacus</name>
    <dbReference type="NCBI Taxonomy" id="9407"/>
    <lineage>
        <taxon>Eukaryota</taxon>
        <taxon>Metazoa</taxon>
        <taxon>Chordata</taxon>
        <taxon>Craniata</taxon>
        <taxon>Vertebrata</taxon>
        <taxon>Euteleostomi</taxon>
        <taxon>Mammalia</taxon>
        <taxon>Eutheria</taxon>
        <taxon>Laurasiatheria</taxon>
        <taxon>Chiroptera</taxon>
        <taxon>Yinpterochiroptera</taxon>
        <taxon>Pteropodoidea</taxon>
        <taxon>Pteropodidae</taxon>
        <taxon>Rousettinae</taxon>
        <taxon>Rousettus</taxon>
    </lineage>
</organism>
<accession>A0A7J8KBM0</accession>
<gene>
    <name evidence="2" type="ORF">HJG63_008036</name>
</gene>
<evidence type="ECO:0000313" key="2">
    <source>
        <dbReference type="EMBL" id="KAF6506250.1"/>
    </source>
</evidence>
<keyword evidence="3" id="KW-1185">Reference proteome</keyword>
<reference evidence="2 3" key="1">
    <citation type="journal article" date="2020" name="Nature">
        <title>Six reference-quality genomes reveal evolution of bat adaptations.</title>
        <authorList>
            <person name="Jebb D."/>
            <person name="Huang Z."/>
            <person name="Pippel M."/>
            <person name="Hughes G.M."/>
            <person name="Lavrichenko K."/>
            <person name="Devanna P."/>
            <person name="Winkler S."/>
            <person name="Jermiin L.S."/>
            <person name="Skirmuntt E.C."/>
            <person name="Katzourakis A."/>
            <person name="Burkitt-Gray L."/>
            <person name="Ray D.A."/>
            <person name="Sullivan K.A.M."/>
            <person name="Roscito J.G."/>
            <person name="Kirilenko B.M."/>
            <person name="Davalos L.M."/>
            <person name="Corthals A.P."/>
            <person name="Power M.L."/>
            <person name="Jones G."/>
            <person name="Ransome R.D."/>
            <person name="Dechmann D.K.N."/>
            <person name="Locatelli A.G."/>
            <person name="Puechmaille S.J."/>
            <person name="Fedrigo O."/>
            <person name="Jarvis E.D."/>
            <person name="Hiller M."/>
            <person name="Vernes S.C."/>
            <person name="Myers E.W."/>
            <person name="Teeling E.C."/>
        </authorList>
    </citation>
    <scope>NUCLEOTIDE SEQUENCE [LARGE SCALE GENOMIC DNA]</scope>
    <source>
        <strain evidence="2">MRouAeg1</strain>
        <tissue evidence="2">Muscle</tissue>
    </source>
</reference>
<protein>
    <submittedName>
        <fullName evidence="2">Uncharacterized protein</fullName>
    </submittedName>
</protein>
<name>A0A7J8KBM0_ROUAE</name>
<proteinExistence type="predicted"/>
<dbReference type="Proteomes" id="UP000593571">
    <property type="component" value="Unassembled WGS sequence"/>
</dbReference>
<evidence type="ECO:0000313" key="3">
    <source>
        <dbReference type="Proteomes" id="UP000593571"/>
    </source>
</evidence>
<dbReference type="EMBL" id="JACASE010000001">
    <property type="protein sequence ID" value="KAF6506250.1"/>
    <property type="molecule type" value="Genomic_DNA"/>
</dbReference>
<feature type="region of interest" description="Disordered" evidence="1">
    <location>
        <begin position="55"/>
        <end position="78"/>
    </location>
</feature>
<dbReference type="AlphaFoldDB" id="A0A7J8KBM0"/>
<evidence type="ECO:0000256" key="1">
    <source>
        <dbReference type="SAM" id="MobiDB-lite"/>
    </source>
</evidence>
<comment type="caution">
    <text evidence="2">The sequence shown here is derived from an EMBL/GenBank/DDBJ whole genome shotgun (WGS) entry which is preliminary data.</text>
</comment>
<sequence length="161" mass="17481">MGRRRGFAEGRIARPCLWPQPPAQPWRKPLACLMLHHVLSPGSAHNCQCQKNRVRRYGSRREGPIPPGPGPSRKRDLPRTLCSLPAQLFARRGGGGRWGGAAPHPAPTSAIELLLRSVRQLKTGPREHGGPGPAVDPLMLLLEAQPAGIRAPLQVLCPFTS</sequence>